<comment type="caution">
    <text evidence="2">The sequence shown here is derived from an EMBL/GenBank/DDBJ whole genome shotgun (WGS) entry which is preliminary data.</text>
</comment>
<keyword evidence="2" id="KW-0378">Hydrolase</keyword>
<name>A0ABW6B3G1_9SPHI</name>
<keyword evidence="2" id="KW-0255">Endonuclease</keyword>
<dbReference type="InterPro" id="IPR003615">
    <property type="entry name" value="HNH_nuc"/>
</dbReference>
<dbReference type="SUPFAM" id="SSF54060">
    <property type="entry name" value="His-Me finger endonucleases"/>
    <property type="match status" value="1"/>
</dbReference>
<dbReference type="EMBL" id="JBHUPA010000007">
    <property type="protein sequence ID" value="MFD2962801.1"/>
    <property type="molecule type" value="Genomic_DNA"/>
</dbReference>
<accession>A0ABW6B3G1</accession>
<dbReference type="InterPro" id="IPR044925">
    <property type="entry name" value="His-Me_finger_sf"/>
</dbReference>
<dbReference type="Gene3D" id="3.90.75.20">
    <property type="match status" value="1"/>
</dbReference>
<evidence type="ECO:0000259" key="1">
    <source>
        <dbReference type="Pfam" id="PF13392"/>
    </source>
</evidence>
<dbReference type="RefSeq" id="WP_377611071.1">
    <property type="nucleotide sequence ID" value="NZ_JBHUPA010000007.1"/>
</dbReference>
<evidence type="ECO:0000313" key="2">
    <source>
        <dbReference type="EMBL" id="MFD2962801.1"/>
    </source>
</evidence>
<reference evidence="3" key="1">
    <citation type="journal article" date="2019" name="Int. J. Syst. Evol. Microbiol.">
        <title>The Global Catalogue of Microorganisms (GCM) 10K type strain sequencing project: providing services to taxonomists for standard genome sequencing and annotation.</title>
        <authorList>
            <consortium name="The Broad Institute Genomics Platform"/>
            <consortium name="The Broad Institute Genome Sequencing Center for Infectious Disease"/>
            <person name="Wu L."/>
            <person name="Ma J."/>
        </authorList>
    </citation>
    <scope>NUCLEOTIDE SEQUENCE [LARGE SCALE GENOMIC DNA]</scope>
    <source>
        <strain evidence="3">KCTC 23098</strain>
    </source>
</reference>
<organism evidence="2 3">
    <name type="scientific">Olivibacter jilunii</name>
    <dbReference type="NCBI Taxonomy" id="985016"/>
    <lineage>
        <taxon>Bacteria</taxon>
        <taxon>Pseudomonadati</taxon>
        <taxon>Bacteroidota</taxon>
        <taxon>Sphingobacteriia</taxon>
        <taxon>Sphingobacteriales</taxon>
        <taxon>Sphingobacteriaceae</taxon>
        <taxon>Olivibacter</taxon>
    </lineage>
</organism>
<dbReference type="EC" id="3.1.-.-" evidence="2"/>
<protein>
    <submittedName>
        <fullName evidence="2">HNH endonuclease signature motif containing protein</fullName>
        <ecNumber evidence="2">3.1.-.-</ecNumber>
    </submittedName>
</protein>
<proteinExistence type="predicted"/>
<dbReference type="Proteomes" id="UP001597560">
    <property type="component" value="Unassembled WGS sequence"/>
</dbReference>
<feature type="domain" description="HNH nuclease" evidence="1">
    <location>
        <begin position="192"/>
        <end position="235"/>
    </location>
</feature>
<sequence>MPKSQFTKEMEAFVRANYMDLPASEMSRVLGIAAGIICRNMRRLGLKTPKEVSRKWAASKLKGRTRATAKQDEFIKAHALTMPLKRMARTLGVGDTLVKLRMKHLGIVVPQELRDKWAEQSRLKKGNVPPNKGKKQVEYMSAESIERSKATRFKKGNIPANAFEKDGVITIRNDKRGVPYKHIRIALGEWEYLHIYNWKTANGQVPDGHVVAFKDGDTLNPDISNLELITMGENMLRNSGTMNLPDGMISVYLAPRDRELRKEILKHPELIELKRQQILLQREIKSKS</sequence>
<dbReference type="Pfam" id="PF13392">
    <property type="entry name" value="HNH_3"/>
    <property type="match status" value="1"/>
</dbReference>
<keyword evidence="2" id="KW-0540">Nuclease</keyword>
<evidence type="ECO:0000313" key="3">
    <source>
        <dbReference type="Proteomes" id="UP001597560"/>
    </source>
</evidence>
<gene>
    <name evidence="2" type="ORF">ACFS6J_13460</name>
</gene>
<dbReference type="GO" id="GO:0016787">
    <property type="term" value="F:hydrolase activity"/>
    <property type="evidence" value="ECO:0007669"/>
    <property type="project" value="UniProtKB-KW"/>
</dbReference>
<keyword evidence="3" id="KW-1185">Reference proteome</keyword>
<dbReference type="GO" id="GO:0004519">
    <property type="term" value="F:endonuclease activity"/>
    <property type="evidence" value="ECO:0007669"/>
    <property type="project" value="UniProtKB-KW"/>
</dbReference>